<dbReference type="InterPro" id="IPR010273">
    <property type="entry name" value="DUF881"/>
</dbReference>
<evidence type="ECO:0000313" key="3">
    <source>
        <dbReference type="EMBL" id="GAA1935633.1"/>
    </source>
</evidence>
<evidence type="ECO:0000313" key="4">
    <source>
        <dbReference type="Proteomes" id="UP001501303"/>
    </source>
</evidence>
<sequence length="296" mass="30719">MPGPARPAPPPDASMWLLHQVMDHTLDEGYEEAAARRAAEGRTGVPRPLRARLWLAGGLALAALIFTLGAAQTRVAAPSVAKEREELTERIEAGTAQLDRLQEEVDELGAAVEERQREALRLEGGGSDLVALLAGATAVEGPGLELVIDDAEGAGQGLGGGPRDGGGFSDTGRVRDRDLQRVVNGLWQAGAEALAVNGQRLTSVSAIRAAGDAVLVDNRPLVPPYTLLAVGDGQALRAGFENTADGLYLGVLQDNYGVRVASSVKDKVHIPAAPSLTLRSAAPVEEPAETGQGNAS</sequence>
<protein>
    <submittedName>
        <fullName evidence="3">DUF881 domain-containing protein</fullName>
    </submittedName>
</protein>
<dbReference type="PANTHER" id="PTHR37313:SF1">
    <property type="entry name" value="UPF0749 PROTEIN RV1823"/>
    <property type="match status" value="1"/>
</dbReference>
<dbReference type="PANTHER" id="PTHR37313">
    <property type="entry name" value="UPF0749 PROTEIN RV1825"/>
    <property type="match status" value="1"/>
</dbReference>
<gene>
    <name evidence="3" type="ORF">GCM10009716_48310</name>
</gene>
<comment type="similarity">
    <text evidence="1">Belongs to the UPF0749 family.</text>
</comment>
<keyword evidence="2" id="KW-0175">Coiled coil</keyword>
<dbReference type="Pfam" id="PF05949">
    <property type="entry name" value="DUF881"/>
    <property type="match status" value="1"/>
</dbReference>
<organism evidence="3 4">
    <name type="scientific">Streptomyces sodiiphilus</name>
    <dbReference type="NCBI Taxonomy" id="226217"/>
    <lineage>
        <taxon>Bacteria</taxon>
        <taxon>Bacillati</taxon>
        <taxon>Actinomycetota</taxon>
        <taxon>Actinomycetes</taxon>
        <taxon>Kitasatosporales</taxon>
        <taxon>Streptomycetaceae</taxon>
        <taxon>Streptomyces</taxon>
    </lineage>
</organism>
<accession>A0ABP5B7Y9</accession>
<dbReference type="EMBL" id="BAAAMJ010000087">
    <property type="protein sequence ID" value="GAA1935633.1"/>
    <property type="molecule type" value="Genomic_DNA"/>
</dbReference>
<evidence type="ECO:0000256" key="1">
    <source>
        <dbReference type="ARBA" id="ARBA00009108"/>
    </source>
</evidence>
<evidence type="ECO:0000256" key="2">
    <source>
        <dbReference type="SAM" id="Coils"/>
    </source>
</evidence>
<dbReference type="Gene3D" id="3.30.70.1880">
    <property type="entry name" value="Protein of unknown function DUF881"/>
    <property type="match status" value="1"/>
</dbReference>
<dbReference type="Proteomes" id="UP001501303">
    <property type="component" value="Unassembled WGS sequence"/>
</dbReference>
<feature type="coiled-coil region" evidence="2">
    <location>
        <begin position="84"/>
        <end position="118"/>
    </location>
</feature>
<proteinExistence type="inferred from homology"/>
<name>A0ABP5B7Y9_9ACTN</name>
<comment type="caution">
    <text evidence="3">The sequence shown here is derived from an EMBL/GenBank/DDBJ whole genome shotgun (WGS) entry which is preliminary data.</text>
</comment>
<reference evidence="4" key="1">
    <citation type="journal article" date="2019" name="Int. J. Syst. Evol. Microbiol.">
        <title>The Global Catalogue of Microorganisms (GCM) 10K type strain sequencing project: providing services to taxonomists for standard genome sequencing and annotation.</title>
        <authorList>
            <consortium name="The Broad Institute Genomics Platform"/>
            <consortium name="The Broad Institute Genome Sequencing Center for Infectious Disease"/>
            <person name="Wu L."/>
            <person name="Ma J."/>
        </authorList>
    </citation>
    <scope>NUCLEOTIDE SEQUENCE [LARGE SCALE GENOMIC DNA]</scope>
    <source>
        <strain evidence="4">JCM 13581</strain>
    </source>
</reference>
<keyword evidence="4" id="KW-1185">Reference proteome</keyword>